<gene>
    <name evidence="2" type="ORF">CR513_28036</name>
</gene>
<dbReference type="Pfam" id="PF03732">
    <property type="entry name" value="Retrotrans_gag"/>
    <property type="match status" value="1"/>
</dbReference>
<name>A0A371GHU9_MUCPR</name>
<comment type="caution">
    <text evidence="2">The sequence shown here is derived from an EMBL/GenBank/DDBJ whole genome shotgun (WGS) entry which is preliminary data.</text>
</comment>
<dbReference type="InterPro" id="IPR005162">
    <property type="entry name" value="Retrotrans_gag_dom"/>
</dbReference>
<evidence type="ECO:0000259" key="1">
    <source>
        <dbReference type="Pfam" id="PF03732"/>
    </source>
</evidence>
<dbReference type="OrthoDB" id="1747743at2759"/>
<accession>A0A371GHU9</accession>
<dbReference type="PANTHER" id="PTHR35046">
    <property type="entry name" value="ZINC KNUCKLE (CCHC-TYPE) FAMILY PROTEIN"/>
    <property type="match status" value="1"/>
</dbReference>
<feature type="non-terminal residue" evidence="2">
    <location>
        <position position="1"/>
    </location>
</feature>
<evidence type="ECO:0000313" key="2">
    <source>
        <dbReference type="EMBL" id="RDX90124.1"/>
    </source>
</evidence>
<proteinExistence type="predicted"/>
<evidence type="ECO:0000313" key="3">
    <source>
        <dbReference type="Proteomes" id="UP000257109"/>
    </source>
</evidence>
<keyword evidence="3" id="KW-1185">Reference proteome</keyword>
<sequence>MMRKRFVPTLYEREIHHKLQSLYQGSRNEEEYHKDMELTLLRSHIREREEATIARFLHGLNREIQDIVELRSYSSLGALVYQAVKVEMQLKRKSASRRGKTSSRRWFRPKEFVAQRPTNQGPKIGPKYTKKGPTKRWLSECGELVVERQVEVSFTIGKYKDKVLCDMVPMEVTHLLLGRSWQYDKKVIHDGVTNRFTFAHMGQKVVLKPLSLKAAQEDKKKERKEKKEREVILREIEK</sequence>
<feature type="domain" description="Retrotransposon gag" evidence="1">
    <location>
        <begin position="2"/>
        <end position="62"/>
    </location>
</feature>
<dbReference type="AlphaFoldDB" id="A0A371GHU9"/>
<dbReference type="EMBL" id="QJKJ01005481">
    <property type="protein sequence ID" value="RDX90124.1"/>
    <property type="molecule type" value="Genomic_DNA"/>
</dbReference>
<protein>
    <recommendedName>
        <fullName evidence="1">Retrotransposon gag domain-containing protein</fullName>
    </recommendedName>
</protein>
<organism evidence="2 3">
    <name type="scientific">Mucuna pruriens</name>
    <name type="common">Velvet bean</name>
    <name type="synonym">Dolichos pruriens</name>
    <dbReference type="NCBI Taxonomy" id="157652"/>
    <lineage>
        <taxon>Eukaryota</taxon>
        <taxon>Viridiplantae</taxon>
        <taxon>Streptophyta</taxon>
        <taxon>Embryophyta</taxon>
        <taxon>Tracheophyta</taxon>
        <taxon>Spermatophyta</taxon>
        <taxon>Magnoliopsida</taxon>
        <taxon>eudicotyledons</taxon>
        <taxon>Gunneridae</taxon>
        <taxon>Pentapetalae</taxon>
        <taxon>rosids</taxon>
        <taxon>fabids</taxon>
        <taxon>Fabales</taxon>
        <taxon>Fabaceae</taxon>
        <taxon>Papilionoideae</taxon>
        <taxon>50 kb inversion clade</taxon>
        <taxon>NPAAA clade</taxon>
        <taxon>indigoferoid/millettioid clade</taxon>
        <taxon>Phaseoleae</taxon>
        <taxon>Mucuna</taxon>
    </lineage>
</organism>
<reference evidence="2" key="1">
    <citation type="submission" date="2018-05" db="EMBL/GenBank/DDBJ databases">
        <title>Draft genome of Mucuna pruriens seed.</title>
        <authorList>
            <person name="Nnadi N.E."/>
            <person name="Vos R."/>
            <person name="Hasami M.H."/>
            <person name="Devisetty U.K."/>
            <person name="Aguiy J.C."/>
        </authorList>
    </citation>
    <scope>NUCLEOTIDE SEQUENCE [LARGE SCALE GENOMIC DNA]</scope>
    <source>
        <strain evidence="2">JCA_2017</strain>
    </source>
</reference>
<dbReference type="Proteomes" id="UP000257109">
    <property type="component" value="Unassembled WGS sequence"/>
</dbReference>
<dbReference type="PANTHER" id="PTHR35046:SF9">
    <property type="entry name" value="RNA-DIRECTED DNA POLYMERASE"/>
    <property type="match status" value="1"/>
</dbReference>